<comment type="subcellular location">
    <subcellularLocation>
        <location evidence="1">Cell membrane</location>
        <topology evidence="1">Multi-pass membrane protein</topology>
    </subcellularLocation>
</comment>
<feature type="transmembrane region" description="Helical" evidence="7">
    <location>
        <begin position="298"/>
        <end position="324"/>
    </location>
</feature>
<feature type="transmembrane region" description="Helical" evidence="7">
    <location>
        <begin position="387"/>
        <end position="406"/>
    </location>
</feature>
<dbReference type="InterPro" id="IPR050189">
    <property type="entry name" value="MFS_Efflux_Transporters"/>
</dbReference>
<keyword evidence="10" id="KW-1185">Reference proteome</keyword>
<feature type="transmembrane region" description="Helical" evidence="7">
    <location>
        <begin position="89"/>
        <end position="106"/>
    </location>
</feature>
<feature type="transmembrane region" description="Helical" evidence="7">
    <location>
        <begin position="239"/>
        <end position="260"/>
    </location>
</feature>
<dbReference type="SUPFAM" id="SSF103473">
    <property type="entry name" value="MFS general substrate transporter"/>
    <property type="match status" value="1"/>
</dbReference>
<feature type="domain" description="Major facilitator superfamily (MFS) profile" evidence="8">
    <location>
        <begin position="22"/>
        <end position="413"/>
    </location>
</feature>
<feature type="transmembrane region" description="Helical" evidence="7">
    <location>
        <begin position="330"/>
        <end position="350"/>
    </location>
</feature>
<feature type="transmembrane region" description="Helical" evidence="7">
    <location>
        <begin position="182"/>
        <end position="200"/>
    </location>
</feature>
<dbReference type="Proteomes" id="UP000017170">
    <property type="component" value="Unassembled WGS sequence"/>
</dbReference>
<dbReference type="PANTHER" id="PTHR43124:SF3">
    <property type="entry name" value="CHLORAMPHENICOL EFFLUX PUMP RV0191"/>
    <property type="match status" value="1"/>
</dbReference>
<evidence type="ECO:0000259" key="8">
    <source>
        <dbReference type="PROSITE" id="PS50850"/>
    </source>
</evidence>
<evidence type="ECO:0000256" key="6">
    <source>
        <dbReference type="ARBA" id="ARBA00023136"/>
    </source>
</evidence>
<keyword evidence="4 7" id="KW-0812">Transmembrane</keyword>
<dbReference type="PANTHER" id="PTHR43124">
    <property type="entry name" value="PURINE EFFLUX PUMP PBUE"/>
    <property type="match status" value="1"/>
</dbReference>
<accession>U6SMZ3</accession>
<dbReference type="InterPro" id="IPR020846">
    <property type="entry name" value="MFS_dom"/>
</dbReference>
<dbReference type="Pfam" id="PF07690">
    <property type="entry name" value="MFS_1"/>
    <property type="match status" value="1"/>
</dbReference>
<comment type="caution">
    <text evidence="9">The sequence shown here is derived from an EMBL/GenBank/DDBJ whole genome shotgun (WGS) entry which is preliminary data.</text>
</comment>
<keyword evidence="5 7" id="KW-1133">Transmembrane helix</keyword>
<proteinExistence type="predicted"/>
<feature type="transmembrane region" description="Helical" evidence="7">
    <location>
        <begin position="21"/>
        <end position="40"/>
    </location>
</feature>
<feature type="transmembrane region" description="Helical" evidence="7">
    <location>
        <begin position="60"/>
        <end position="82"/>
    </location>
</feature>
<evidence type="ECO:0000256" key="5">
    <source>
        <dbReference type="ARBA" id="ARBA00022989"/>
    </source>
</evidence>
<evidence type="ECO:0000313" key="10">
    <source>
        <dbReference type="Proteomes" id="UP000017170"/>
    </source>
</evidence>
<dbReference type="Gene3D" id="1.20.1250.20">
    <property type="entry name" value="MFS general substrate transporter like domains"/>
    <property type="match status" value="2"/>
</dbReference>
<keyword evidence="2" id="KW-0813">Transport</keyword>
<dbReference type="InterPro" id="IPR036259">
    <property type="entry name" value="MFS_trans_sf"/>
</dbReference>
<protein>
    <submittedName>
        <fullName evidence="9">MFS transporter</fullName>
    </submittedName>
</protein>
<dbReference type="RefSeq" id="WP_022628337.1">
    <property type="nucleotide sequence ID" value="NZ_ATAE01000030.1"/>
</dbReference>
<evidence type="ECO:0000256" key="7">
    <source>
        <dbReference type="SAM" id="Phobius"/>
    </source>
</evidence>
<evidence type="ECO:0000256" key="1">
    <source>
        <dbReference type="ARBA" id="ARBA00004651"/>
    </source>
</evidence>
<sequence>MDYINKKAPKGCLHLKIQKSSVILFLLFLTMLASLGFGRFSLGAILPFMKDGIGLDYRQIGFVASAAFIGYLISVAVVGYFVVKIGAKVVINVSLTIIIVGMLINANAANFFVAVVGVLLLGIGSGGSSIPAMGLAGSWFSNKNKGMAIGIAMGGLGVGMVISGILVPQIVRESPEGWRDSWYILAGITSLFILINGLFLKNAPALKHQVQPPINNDRSLDMNSTPSIYRNKKVWTIGFIYLTWGFSYLVFSTFLVDYLMFDLGYSKERSGLYFSIAGALSIASGFIWGTISDKLGRMYALSAVLLIQFTMLIALSISISPLLVAIEVGIYGLTLWAVPTIMNAAVADFVSPKAVPIAMGFVTIFFSVGQIISPLATGVIIEMTNQYFGALILSAFVSLIGGMACMKMHQLQRKKDVYSFKQEKAHL</sequence>
<keyword evidence="3" id="KW-1003">Cell membrane</keyword>
<gene>
    <name evidence="9" type="ORF">A33I_13410</name>
</gene>
<dbReference type="GO" id="GO:0022857">
    <property type="term" value="F:transmembrane transporter activity"/>
    <property type="evidence" value="ECO:0007669"/>
    <property type="project" value="InterPro"/>
</dbReference>
<evidence type="ECO:0000313" key="9">
    <source>
        <dbReference type="EMBL" id="ERN52958.1"/>
    </source>
</evidence>
<evidence type="ECO:0000256" key="4">
    <source>
        <dbReference type="ARBA" id="ARBA00022692"/>
    </source>
</evidence>
<reference evidence="9 10" key="1">
    <citation type="journal article" date="2013" name="Genome Announc.">
        <title>Genome Sequence of the Extreme Obligate Alkaliphile Bacillus marmarensis Strain DSM 21297.</title>
        <authorList>
            <person name="Wernick D.G."/>
            <person name="Choi K.Y."/>
            <person name="Tat C.A."/>
            <person name="Lafontaine Rivera J.G."/>
            <person name="Liao J.C."/>
        </authorList>
    </citation>
    <scope>NUCLEOTIDE SEQUENCE [LARGE SCALE GENOMIC DNA]</scope>
    <source>
        <strain evidence="9 10">DSM 21297</strain>
    </source>
</reference>
<dbReference type="PROSITE" id="PS50850">
    <property type="entry name" value="MFS"/>
    <property type="match status" value="1"/>
</dbReference>
<dbReference type="GO" id="GO:0005886">
    <property type="term" value="C:plasma membrane"/>
    <property type="evidence" value="ECO:0007669"/>
    <property type="project" value="UniProtKB-SubCell"/>
</dbReference>
<evidence type="ECO:0000256" key="3">
    <source>
        <dbReference type="ARBA" id="ARBA00022475"/>
    </source>
</evidence>
<dbReference type="AlphaFoldDB" id="U6SMZ3"/>
<feature type="transmembrane region" description="Helical" evidence="7">
    <location>
        <begin position="148"/>
        <end position="170"/>
    </location>
</feature>
<keyword evidence="6 7" id="KW-0472">Membrane</keyword>
<dbReference type="EMBL" id="ATAE01000030">
    <property type="protein sequence ID" value="ERN52958.1"/>
    <property type="molecule type" value="Genomic_DNA"/>
</dbReference>
<feature type="transmembrane region" description="Helical" evidence="7">
    <location>
        <begin position="357"/>
        <end position="381"/>
    </location>
</feature>
<feature type="transmembrane region" description="Helical" evidence="7">
    <location>
        <begin position="112"/>
        <end position="136"/>
    </location>
</feature>
<name>U6SMZ3_9BACI</name>
<dbReference type="PATRIC" id="fig|1188261.3.peg.2116"/>
<dbReference type="InterPro" id="IPR011701">
    <property type="entry name" value="MFS"/>
</dbReference>
<feature type="transmembrane region" description="Helical" evidence="7">
    <location>
        <begin position="272"/>
        <end position="291"/>
    </location>
</feature>
<evidence type="ECO:0000256" key="2">
    <source>
        <dbReference type="ARBA" id="ARBA00022448"/>
    </source>
</evidence>
<organism evidence="9 10">
    <name type="scientific">Alkalihalophilus marmarensis DSM 21297</name>
    <dbReference type="NCBI Taxonomy" id="1188261"/>
    <lineage>
        <taxon>Bacteria</taxon>
        <taxon>Bacillati</taxon>
        <taxon>Bacillota</taxon>
        <taxon>Bacilli</taxon>
        <taxon>Bacillales</taxon>
        <taxon>Bacillaceae</taxon>
        <taxon>Alkalihalophilus</taxon>
    </lineage>
</organism>